<keyword evidence="3" id="KW-0143">Chaperone</keyword>
<name>A0A4R4RFK5_9ACTN</name>
<dbReference type="InterPro" id="IPR004559">
    <property type="entry name" value="HemW-like"/>
</dbReference>
<dbReference type="GO" id="GO:0046872">
    <property type="term" value="F:metal ion binding"/>
    <property type="evidence" value="ECO:0007669"/>
    <property type="project" value="UniProtKB-UniRule"/>
</dbReference>
<dbReference type="GO" id="GO:0006779">
    <property type="term" value="P:porphyrin-containing compound biosynthetic process"/>
    <property type="evidence" value="ECO:0007669"/>
    <property type="project" value="InterPro"/>
</dbReference>
<evidence type="ECO:0000313" key="6">
    <source>
        <dbReference type="Proteomes" id="UP000295621"/>
    </source>
</evidence>
<keyword evidence="3" id="KW-0949">S-adenosyl-L-methionine</keyword>
<proteinExistence type="inferred from homology"/>
<keyword evidence="3" id="KW-0963">Cytoplasm</keyword>
<dbReference type="InterPro" id="IPR007197">
    <property type="entry name" value="rSAM"/>
</dbReference>
<sequence length="408" mass="43030">MPSTLPDGSPAPADGSLPAAALDGVGTRPFSVYLHVPFCTTRCGYCDFNTYTASELGTEPGASRSSWADGAIAELRLARRVLGDADVPVSTVFVGGGTPTLLPPADLGTVLRFIDDEFGLVPGAEVTTEANPESVDARSLGELRAAGFTRVSVGMQSARPHVLAVLDRVHTPGRPSEVVAEARRAGFEHVSVDLIYGTPGETLDDWRASVTTAVEAGPDHVSAYALIVEPGTRLAARMSRGELSLPDDDDQADKYVLADSLLADAGFGWYELSNWATTPSGRCAHNELYWTGADWWGAGPGAHSHVGGTRWWNVKHPAAWAARLAAGESPAYAREILDDETRRVERVLLEVRLAAGLDLSVLDDGGRAAAARAVADGLASPTAFEAGRLVLTQSGRLLADAVVRDLLP</sequence>
<dbReference type="OrthoDB" id="9808022at2"/>
<evidence type="ECO:0000259" key="4">
    <source>
        <dbReference type="PROSITE" id="PS51918"/>
    </source>
</evidence>
<accession>A0A4R4RFK5</accession>
<dbReference type="Proteomes" id="UP000295621">
    <property type="component" value="Unassembled WGS sequence"/>
</dbReference>
<protein>
    <recommendedName>
        <fullName evidence="2 3">Heme chaperone HemW</fullName>
    </recommendedName>
</protein>
<dbReference type="SFLD" id="SFLDG01082">
    <property type="entry name" value="B12-binding_domain_containing"/>
    <property type="match status" value="1"/>
</dbReference>
<gene>
    <name evidence="5" type="ORF">E1212_24785</name>
</gene>
<keyword evidence="3" id="KW-0349">Heme</keyword>
<dbReference type="EMBL" id="SMKL01000078">
    <property type="protein sequence ID" value="TDC47272.1"/>
    <property type="molecule type" value="Genomic_DNA"/>
</dbReference>
<comment type="caution">
    <text evidence="5">The sequence shown here is derived from an EMBL/GenBank/DDBJ whole genome shotgun (WGS) entry which is preliminary data.</text>
</comment>
<comment type="subcellular location">
    <subcellularLocation>
        <location evidence="3">Cytoplasm</location>
    </subcellularLocation>
</comment>
<keyword evidence="3" id="KW-0411">Iron-sulfur</keyword>
<dbReference type="InterPro" id="IPR006638">
    <property type="entry name" value="Elp3/MiaA/NifB-like_rSAM"/>
</dbReference>
<reference evidence="5 6" key="1">
    <citation type="submission" date="2019-02" db="EMBL/GenBank/DDBJ databases">
        <title>Draft genome sequences of novel Actinobacteria.</title>
        <authorList>
            <person name="Sahin N."/>
            <person name="Ay H."/>
            <person name="Saygin H."/>
        </authorList>
    </citation>
    <scope>NUCLEOTIDE SEQUENCE [LARGE SCALE GENOMIC DNA]</scope>
    <source>
        <strain evidence="5 6">KC603</strain>
    </source>
</reference>
<dbReference type="CDD" id="cd01335">
    <property type="entry name" value="Radical_SAM"/>
    <property type="match status" value="1"/>
</dbReference>
<evidence type="ECO:0000313" key="5">
    <source>
        <dbReference type="EMBL" id="TDC47272.1"/>
    </source>
</evidence>
<dbReference type="SMART" id="SM00729">
    <property type="entry name" value="Elp3"/>
    <property type="match status" value="1"/>
</dbReference>
<keyword evidence="6" id="KW-1185">Reference proteome</keyword>
<organism evidence="5 6">
    <name type="scientific">Jiangella ureilytica</name>
    <dbReference type="NCBI Taxonomy" id="2530374"/>
    <lineage>
        <taxon>Bacteria</taxon>
        <taxon>Bacillati</taxon>
        <taxon>Actinomycetota</taxon>
        <taxon>Actinomycetes</taxon>
        <taxon>Jiangellales</taxon>
        <taxon>Jiangellaceae</taxon>
        <taxon>Jiangella</taxon>
    </lineage>
</organism>
<dbReference type="SFLD" id="SFLDG01065">
    <property type="entry name" value="anaerobic_coproporphyrinogen-I"/>
    <property type="match status" value="1"/>
</dbReference>
<dbReference type="RefSeq" id="WP_131987458.1">
    <property type="nucleotide sequence ID" value="NZ_SMKL01000078.1"/>
</dbReference>
<dbReference type="GO" id="GO:0004109">
    <property type="term" value="F:coproporphyrinogen oxidase activity"/>
    <property type="evidence" value="ECO:0007669"/>
    <property type="project" value="InterPro"/>
</dbReference>
<keyword evidence="3" id="KW-0479">Metal-binding</keyword>
<keyword evidence="3" id="KW-0408">Iron</keyword>
<dbReference type="Pfam" id="PF04055">
    <property type="entry name" value="Radical_SAM"/>
    <property type="match status" value="1"/>
</dbReference>
<feature type="domain" description="Radical SAM core" evidence="4">
    <location>
        <begin position="24"/>
        <end position="271"/>
    </location>
</feature>
<dbReference type="InterPro" id="IPR034505">
    <property type="entry name" value="Coproporphyrinogen-III_oxidase"/>
</dbReference>
<dbReference type="NCBIfam" id="TIGR00539">
    <property type="entry name" value="hemN_rel"/>
    <property type="match status" value="1"/>
</dbReference>
<dbReference type="PANTHER" id="PTHR13932:SF5">
    <property type="entry name" value="RADICAL S-ADENOSYL METHIONINE DOMAIN-CONTAINING PROTEIN 1, MITOCHONDRIAL"/>
    <property type="match status" value="1"/>
</dbReference>
<comment type="similarity">
    <text evidence="1">Belongs to the anaerobic coproporphyrinogen-III oxidase family. HemW subfamily.</text>
</comment>
<dbReference type="GO" id="GO:0005737">
    <property type="term" value="C:cytoplasm"/>
    <property type="evidence" value="ECO:0007669"/>
    <property type="project" value="UniProtKB-SubCell"/>
</dbReference>
<evidence type="ECO:0000256" key="1">
    <source>
        <dbReference type="ARBA" id="ARBA00006100"/>
    </source>
</evidence>
<dbReference type="SFLD" id="SFLDF00562">
    <property type="entry name" value="HemN-like__clustered_with_heat"/>
    <property type="match status" value="1"/>
</dbReference>
<evidence type="ECO:0000256" key="3">
    <source>
        <dbReference type="RuleBase" id="RU364116"/>
    </source>
</evidence>
<dbReference type="SFLD" id="SFLDS00029">
    <property type="entry name" value="Radical_SAM"/>
    <property type="match status" value="1"/>
</dbReference>
<dbReference type="SUPFAM" id="SSF102114">
    <property type="entry name" value="Radical SAM enzymes"/>
    <property type="match status" value="1"/>
</dbReference>
<comment type="function">
    <text evidence="3">Probably acts as a heme chaperone, transferring heme to an unknown acceptor. Binds one molecule of heme per monomer, possibly covalently. Binds 1 [4Fe-4S] cluster. The cluster is coordinated with 3 cysteines and an exchangeable S-adenosyl-L-methionine.</text>
</comment>
<dbReference type="PROSITE" id="PS51918">
    <property type="entry name" value="RADICAL_SAM"/>
    <property type="match status" value="1"/>
</dbReference>
<dbReference type="PANTHER" id="PTHR13932">
    <property type="entry name" value="COPROPORPHYRINIGEN III OXIDASE"/>
    <property type="match status" value="1"/>
</dbReference>
<keyword evidence="3" id="KW-0004">4Fe-4S</keyword>
<dbReference type="GO" id="GO:0051539">
    <property type="term" value="F:4 iron, 4 sulfur cluster binding"/>
    <property type="evidence" value="ECO:0007669"/>
    <property type="project" value="UniProtKB-UniRule"/>
</dbReference>
<dbReference type="InterPro" id="IPR058240">
    <property type="entry name" value="rSAM_sf"/>
</dbReference>
<evidence type="ECO:0000256" key="2">
    <source>
        <dbReference type="ARBA" id="ARBA00017228"/>
    </source>
</evidence>
<dbReference type="AlphaFoldDB" id="A0A4R4RFK5"/>
<dbReference type="Gene3D" id="3.30.750.200">
    <property type="match status" value="1"/>
</dbReference>